<sequence length="90" mass="9611">RCCRSLSAVPGHDGGCLQRTVCSTLRRPLDSLPARTHPRASLWLTRSCRLCIARQLAAAVDSTSSEGDGTHMAADWDPEVEADGPVASHV</sequence>
<comment type="caution">
    <text evidence="2">The sequence shown here is derived from an EMBL/GenBank/DDBJ whole genome shotgun (WGS) entry which is preliminary data.</text>
</comment>
<dbReference type="EMBL" id="WNTK01088039">
    <property type="protein sequence ID" value="KAG9460290.1"/>
    <property type="molecule type" value="Genomic_DNA"/>
</dbReference>
<keyword evidence="3" id="KW-1185">Reference proteome</keyword>
<proteinExistence type="predicted"/>
<organism evidence="2 3">
    <name type="scientific">Eleutherodactylus coqui</name>
    <name type="common">Puerto Rican coqui</name>
    <dbReference type="NCBI Taxonomy" id="57060"/>
    <lineage>
        <taxon>Eukaryota</taxon>
        <taxon>Metazoa</taxon>
        <taxon>Chordata</taxon>
        <taxon>Craniata</taxon>
        <taxon>Vertebrata</taxon>
        <taxon>Euteleostomi</taxon>
        <taxon>Amphibia</taxon>
        <taxon>Batrachia</taxon>
        <taxon>Anura</taxon>
        <taxon>Neobatrachia</taxon>
        <taxon>Hyloidea</taxon>
        <taxon>Eleutherodactylidae</taxon>
        <taxon>Eleutherodactylinae</taxon>
        <taxon>Eleutherodactylus</taxon>
        <taxon>Eleutherodactylus</taxon>
    </lineage>
</organism>
<name>A0A8J6BCA7_ELECQ</name>
<gene>
    <name evidence="2" type="ORF">GDO78_022805</name>
</gene>
<reference evidence="2" key="1">
    <citation type="thesis" date="2020" institute="ProQuest LLC" country="789 East Eisenhower Parkway, Ann Arbor, MI, USA">
        <title>Comparative Genomics and Chromosome Evolution.</title>
        <authorList>
            <person name="Mudd A.B."/>
        </authorList>
    </citation>
    <scope>NUCLEOTIDE SEQUENCE</scope>
    <source>
        <strain evidence="2">HN-11 Male</strain>
        <tissue evidence="2">Kidney and liver</tissue>
    </source>
</reference>
<evidence type="ECO:0000313" key="2">
    <source>
        <dbReference type="EMBL" id="KAG9460290.1"/>
    </source>
</evidence>
<dbReference type="Proteomes" id="UP000770717">
    <property type="component" value="Unassembled WGS sequence"/>
</dbReference>
<evidence type="ECO:0000256" key="1">
    <source>
        <dbReference type="SAM" id="MobiDB-lite"/>
    </source>
</evidence>
<accession>A0A8J6BCA7</accession>
<feature type="region of interest" description="Disordered" evidence="1">
    <location>
        <begin position="61"/>
        <end position="90"/>
    </location>
</feature>
<dbReference type="AlphaFoldDB" id="A0A8J6BCA7"/>
<evidence type="ECO:0000313" key="3">
    <source>
        <dbReference type="Proteomes" id="UP000770717"/>
    </source>
</evidence>
<feature type="non-terminal residue" evidence="2">
    <location>
        <position position="90"/>
    </location>
</feature>
<protein>
    <submittedName>
        <fullName evidence="2">Uncharacterized protein</fullName>
    </submittedName>
</protein>